<dbReference type="GO" id="GO:0003677">
    <property type="term" value="F:DNA binding"/>
    <property type="evidence" value="ECO:0007669"/>
    <property type="project" value="InterPro"/>
</dbReference>
<dbReference type="Proteomes" id="UP000244069">
    <property type="component" value="Unassembled WGS sequence"/>
</dbReference>
<sequence>MGFFANASQAAMSDVVPASKTMQTVCDETVNETERTRIARLAEYFNAPLSTLDGGEVDLLAWFDTNFPALKQIGAGPLPGSGRSFWQSKTSYAKWREVVRRRIRTTLGLVAAKKALRERIDGWTPFLAVLADLSKDHGPVHSGTLGAIRTFSDRARAAGIDPMDLTPDLVPPFLDQMPVHERDASATALRALARHRVFPQIAAHLPPDFDPTYLVPTARIPLPDSVRKMIADMVETARYDQSTYDDVSESCTENYKAQTAETYRAALVALARAAQETGAADVASLNCLDSLFETPVRIAAIRHWIEQSQTDAGFSLRTAADYVRIVAQIGKANGLKTKKWLKNLKKNPHLQEGHAAGEKMSAKNRTFCENLIHNPADVRTFLRQHVLYQERAKDVLATDKALTTSQLRAARRLSTCAAFSALAIRGAGLRKGSALAAECSGTGQNLFRKTTGERKFFELRVAQKDMKGEYVELPPIHIRDDKYCGYDVLDWYLTTGRPLFDFANPDYCEEKKCALATHLFVSERSANPLGGKMLYKWLTRSSAEIGLPMFPHNFRHGFATLLLARSWSNRGRAAAYLGCSVGVLDTYYGWIDKRQKLEEVQDLLAEALAGK</sequence>
<organism evidence="2 3">
    <name type="scientific">Allosediminivita pacifica</name>
    <dbReference type="NCBI Taxonomy" id="1267769"/>
    <lineage>
        <taxon>Bacteria</taxon>
        <taxon>Pseudomonadati</taxon>
        <taxon>Pseudomonadota</taxon>
        <taxon>Alphaproteobacteria</taxon>
        <taxon>Rhodobacterales</taxon>
        <taxon>Paracoccaceae</taxon>
        <taxon>Allosediminivita</taxon>
    </lineage>
</organism>
<dbReference type="RefSeq" id="WP_107978277.1">
    <property type="nucleotide sequence ID" value="NZ_BMEZ01000027.1"/>
</dbReference>
<dbReference type="GO" id="GO:0015074">
    <property type="term" value="P:DNA integration"/>
    <property type="evidence" value="ECO:0007669"/>
    <property type="project" value="InterPro"/>
</dbReference>
<dbReference type="EMBL" id="QBKN01000029">
    <property type="protein sequence ID" value="PTX41336.1"/>
    <property type="molecule type" value="Genomic_DNA"/>
</dbReference>
<dbReference type="GO" id="GO:0006310">
    <property type="term" value="P:DNA recombination"/>
    <property type="evidence" value="ECO:0007669"/>
    <property type="project" value="UniProtKB-KW"/>
</dbReference>
<evidence type="ECO:0000313" key="3">
    <source>
        <dbReference type="Proteomes" id="UP000244069"/>
    </source>
</evidence>
<keyword evidence="1" id="KW-0233">DNA recombination</keyword>
<accession>A0A2T6ABZ7</accession>
<gene>
    <name evidence="2" type="ORF">C8N44_1293</name>
</gene>
<dbReference type="Gene3D" id="1.10.443.10">
    <property type="entry name" value="Intergrase catalytic core"/>
    <property type="match status" value="1"/>
</dbReference>
<comment type="caution">
    <text evidence="2">The sequence shown here is derived from an EMBL/GenBank/DDBJ whole genome shotgun (WGS) entry which is preliminary data.</text>
</comment>
<dbReference type="InterPro" id="IPR011010">
    <property type="entry name" value="DNA_brk_join_enz"/>
</dbReference>
<name>A0A2T6ABZ7_9RHOB</name>
<dbReference type="SUPFAM" id="SSF56349">
    <property type="entry name" value="DNA breaking-rejoining enzymes"/>
    <property type="match status" value="1"/>
</dbReference>
<dbReference type="InterPro" id="IPR013762">
    <property type="entry name" value="Integrase-like_cat_sf"/>
</dbReference>
<evidence type="ECO:0008006" key="4">
    <source>
        <dbReference type="Google" id="ProtNLM"/>
    </source>
</evidence>
<reference evidence="2 3" key="1">
    <citation type="submission" date="2018-04" db="EMBL/GenBank/DDBJ databases">
        <title>Genomic Encyclopedia of Archaeal and Bacterial Type Strains, Phase II (KMG-II): from individual species to whole genera.</title>
        <authorList>
            <person name="Goeker M."/>
        </authorList>
    </citation>
    <scope>NUCLEOTIDE SEQUENCE [LARGE SCALE GENOMIC DNA]</scope>
    <source>
        <strain evidence="2 3">DSM 29329</strain>
    </source>
</reference>
<proteinExistence type="predicted"/>
<protein>
    <recommendedName>
        <fullName evidence="4">Phage integrase family protein</fullName>
    </recommendedName>
</protein>
<keyword evidence="3" id="KW-1185">Reference proteome</keyword>
<dbReference type="AlphaFoldDB" id="A0A2T6ABZ7"/>
<dbReference type="OrthoDB" id="7363113at2"/>
<evidence type="ECO:0000256" key="1">
    <source>
        <dbReference type="ARBA" id="ARBA00023172"/>
    </source>
</evidence>
<evidence type="ECO:0000313" key="2">
    <source>
        <dbReference type="EMBL" id="PTX41336.1"/>
    </source>
</evidence>